<sequence length="45" mass="5119">MKYKSLVFLIVCVLACSFSSCRSVQLRDKHKTEKSDVVSKTEVQP</sequence>
<gene>
    <name evidence="1" type="ORF">F5613_000077</name>
</gene>
<reference evidence="1 2" key="1">
    <citation type="submission" date="2020-07" db="EMBL/GenBank/DDBJ databases">
        <title>Genomic Encyclopedia of Type Strains, Phase IV (KMG-IV): sequencing the most valuable type-strain genomes for metagenomic binning, comparative biology and taxonomic classification.</title>
        <authorList>
            <person name="Goeker M."/>
        </authorList>
    </citation>
    <scope>NUCLEOTIDE SEQUENCE [LARGE SCALE GENOMIC DNA]</scope>
    <source>
        <strain evidence="1 2">DSM 23697</strain>
    </source>
</reference>
<accession>A0A8E1ZT95</accession>
<protein>
    <recommendedName>
        <fullName evidence="3">Lipoprotein</fullName>
    </recommendedName>
</protein>
<evidence type="ECO:0000313" key="2">
    <source>
        <dbReference type="Proteomes" id="UP000574332"/>
    </source>
</evidence>
<dbReference type="Proteomes" id="UP000574332">
    <property type="component" value="Unassembled WGS sequence"/>
</dbReference>
<comment type="caution">
    <text evidence="1">The sequence shown here is derived from an EMBL/GenBank/DDBJ whole genome shotgun (WGS) entry which is preliminary data.</text>
</comment>
<evidence type="ECO:0008006" key="3">
    <source>
        <dbReference type="Google" id="ProtNLM"/>
    </source>
</evidence>
<keyword evidence="2" id="KW-1185">Reference proteome</keyword>
<dbReference type="AlphaFoldDB" id="A0A8E1ZT95"/>
<proteinExistence type="predicted"/>
<name>A0A8E1ZT95_9PORP</name>
<dbReference type="EMBL" id="JACCCY010000001">
    <property type="protein sequence ID" value="NYI48032.1"/>
    <property type="molecule type" value="Genomic_DNA"/>
</dbReference>
<dbReference type="PROSITE" id="PS51257">
    <property type="entry name" value="PROKAR_LIPOPROTEIN"/>
    <property type="match status" value="1"/>
</dbReference>
<organism evidence="1 2">
    <name type="scientific">Macellibacteroides fermentans</name>
    <dbReference type="NCBI Taxonomy" id="879969"/>
    <lineage>
        <taxon>Bacteria</taxon>
        <taxon>Pseudomonadati</taxon>
        <taxon>Bacteroidota</taxon>
        <taxon>Bacteroidia</taxon>
        <taxon>Bacteroidales</taxon>
        <taxon>Porphyromonadaceae</taxon>
        <taxon>Macellibacteroides</taxon>
    </lineage>
</organism>
<evidence type="ECO:0000313" key="1">
    <source>
        <dbReference type="EMBL" id="NYI48032.1"/>
    </source>
</evidence>